<dbReference type="InterPro" id="IPR037185">
    <property type="entry name" value="EmrE-like"/>
</dbReference>
<dbReference type="GO" id="GO:0016020">
    <property type="term" value="C:membrane"/>
    <property type="evidence" value="ECO:0007669"/>
    <property type="project" value="UniProtKB-SubCell"/>
</dbReference>
<sequence>MFYISKKSEGVSRSSLSLIILIILAVAWGLSFLFIKKLTVAFSGVEIGAGRIFVASAFLLPFALYNRKGYPVSKTVPIMLSGLFGYLLPAMVFGTAGSKISSSLSGTLNATTPIFVLLIGGLFYKKVIYRYQYIGIFLGFIGSLILISNGEKLALDFSNPYALLIMIATMMYGLNTNILSFHLKEVKPIIISSFSVGMMIIPATAILLTTDFFGKILLEENRLYLLYFLILGMVNSGLAAILYNYLLKITTPIFASSVTYLIPVVAIIAGMLDGEMIGVSHLVGMGIILLSIFILNKKVSA</sequence>
<feature type="transmembrane region" description="Helical" evidence="6">
    <location>
        <begin position="47"/>
        <end position="65"/>
    </location>
</feature>
<feature type="transmembrane region" description="Helical" evidence="6">
    <location>
        <begin position="16"/>
        <end position="35"/>
    </location>
</feature>
<evidence type="ECO:0000259" key="7">
    <source>
        <dbReference type="Pfam" id="PF00892"/>
    </source>
</evidence>
<feature type="transmembrane region" description="Helical" evidence="6">
    <location>
        <begin position="77"/>
        <end position="97"/>
    </location>
</feature>
<dbReference type="InterPro" id="IPR050638">
    <property type="entry name" value="AA-Vitamin_Transporters"/>
</dbReference>
<reference evidence="8 9" key="2">
    <citation type="journal article" date="2011" name="Stand. Genomic Sci.">
        <title>Complete genome sequence of Leadbetterella byssophila type strain (4M15).</title>
        <authorList>
            <person name="Abt B."/>
            <person name="Teshima H."/>
            <person name="Lucas S."/>
            <person name="Lapidus A."/>
            <person name="Del Rio T.G."/>
            <person name="Nolan M."/>
            <person name="Tice H."/>
            <person name="Cheng J.F."/>
            <person name="Pitluck S."/>
            <person name="Liolios K."/>
            <person name="Pagani I."/>
            <person name="Ivanova N."/>
            <person name="Mavromatis K."/>
            <person name="Pati A."/>
            <person name="Tapia R."/>
            <person name="Han C."/>
            <person name="Goodwin L."/>
            <person name="Chen A."/>
            <person name="Palaniappan K."/>
            <person name="Land M."/>
            <person name="Hauser L."/>
            <person name="Chang Y.J."/>
            <person name="Jeffries C.D."/>
            <person name="Rohde M."/>
            <person name="Goker M."/>
            <person name="Tindall B.J."/>
            <person name="Detter J.C."/>
            <person name="Woyke T."/>
            <person name="Bristow J."/>
            <person name="Eisen J.A."/>
            <person name="Markowitz V."/>
            <person name="Hugenholtz P."/>
            <person name="Klenk H.P."/>
            <person name="Kyrpides N.C."/>
        </authorList>
    </citation>
    <scope>NUCLEOTIDE SEQUENCE [LARGE SCALE GENOMIC DNA]</scope>
    <source>
        <strain evidence="9">DSM 17132 / JCM 16389 / KACC 11308 / NBRC 106382 / 4M15</strain>
    </source>
</reference>
<protein>
    <recommendedName>
        <fullName evidence="7">EamA domain-containing protein</fullName>
    </recommendedName>
</protein>
<feature type="transmembrane region" description="Helical" evidence="6">
    <location>
        <begin position="195"/>
        <end position="218"/>
    </location>
</feature>
<comment type="similarity">
    <text evidence="2">Belongs to the EamA transporter family.</text>
</comment>
<dbReference type="AlphaFoldDB" id="E4RUL4"/>
<evidence type="ECO:0000313" key="8">
    <source>
        <dbReference type="EMBL" id="ADQ18750.1"/>
    </source>
</evidence>
<dbReference type="SUPFAM" id="SSF103481">
    <property type="entry name" value="Multidrug resistance efflux transporter EmrE"/>
    <property type="match status" value="2"/>
</dbReference>
<keyword evidence="3 6" id="KW-0812">Transmembrane</keyword>
<name>E4RUL4_LEAB4</name>
<dbReference type="EMBL" id="CP002305">
    <property type="protein sequence ID" value="ADQ18750.1"/>
    <property type="molecule type" value="Genomic_DNA"/>
</dbReference>
<reference key="1">
    <citation type="submission" date="2010-11" db="EMBL/GenBank/DDBJ databases">
        <title>The complete genome of Leadbetterella byssophila DSM 17132.</title>
        <authorList>
            <consortium name="US DOE Joint Genome Institute (JGI-PGF)"/>
            <person name="Lucas S."/>
            <person name="Copeland A."/>
            <person name="Lapidus A."/>
            <person name="Glavina del Rio T."/>
            <person name="Dalin E."/>
            <person name="Tice H."/>
            <person name="Bruce D."/>
            <person name="Goodwin L."/>
            <person name="Pitluck S."/>
            <person name="Kyrpides N."/>
            <person name="Mavromatis K."/>
            <person name="Ivanova N."/>
            <person name="Teshima H."/>
            <person name="Brettin T."/>
            <person name="Detter J.C."/>
            <person name="Han C."/>
            <person name="Tapia R."/>
            <person name="Land M."/>
            <person name="Hauser L."/>
            <person name="Markowitz V."/>
            <person name="Cheng J.-F."/>
            <person name="Hugenholtz P."/>
            <person name="Woyke T."/>
            <person name="Wu D."/>
            <person name="Tindall B."/>
            <person name="Pomrenke H.G."/>
            <person name="Brambilla E."/>
            <person name="Klenk H.-P."/>
            <person name="Eisen J.A."/>
        </authorList>
    </citation>
    <scope>NUCLEOTIDE SEQUENCE [LARGE SCALE GENOMIC DNA]</scope>
    <source>
        <strain>DSM 17132</strain>
    </source>
</reference>
<dbReference type="HOGENOM" id="CLU_033863_5_2_10"/>
<evidence type="ECO:0000256" key="5">
    <source>
        <dbReference type="ARBA" id="ARBA00023136"/>
    </source>
</evidence>
<accession>E4RUL4</accession>
<feature type="transmembrane region" description="Helical" evidence="6">
    <location>
        <begin position="224"/>
        <end position="246"/>
    </location>
</feature>
<feature type="transmembrane region" description="Helical" evidence="6">
    <location>
        <begin position="278"/>
        <end position="295"/>
    </location>
</feature>
<feature type="transmembrane region" description="Helical" evidence="6">
    <location>
        <begin position="131"/>
        <end position="149"/>
    </location>
</feature>
<dbReference type="STRING" id="649349.Lbys_3088"/>
<dbReference type="Pfam" id="PF00892">
    <property type="entry name" value="EamA"/>
    <property type="match status" value="2"/>
</dbReference>
<feature type="domain" description="EamA" evidence="7">
    <location>
        <begin position="18"/>
        <end position="147"/>
    </location>
</feature>
<proteinExistence type="inferred from homology"/>
<evidence type="ECO:0000256" key="3">
    <source>
        <dbReference type="ARBA" id="ARBA00022692"/>
    </source>
</evidence>
<evidence type="ECO:0000256" key="1">
    <source>
        <dbReference type="ARBA" id="ARBA00004141"/>
    </source>
</evidence>
<dbReference type="InterPro" id="IPR000620">
    <property type="entry name" value="EamA_dom"/>
</dbReference>
<organism evidence="8 9">
    <name type="scientific">Leadbetterella byssophila (strain DSM 17132 / JCM 16389 / KACC 11308 / NBRC 106382 / 4M15)</name>
    <dbReference type="NCBI Taxonomy" id="649349"/>
    <lineage>
        <taxon>Bacteria</taxon>
        <taxon>Pseudomonadati</taxon>
        <taxon>Bacteroidota</taxon>
        <taxon>Cytophagia</taxon>
        <taxon>Cytophagales</taxon>
        <taxon>Leadbetterellaceae</taxon>
        <taxon>Leadbetterella</taxon>
    </lineage>
</organism>
<keyword evidence="5 6" id="KW-0472">Membrane</keyword>
<keyword evidence="9" id="KW-1185">Reference proteome</keyword>
<keyword evidence="4 6" id="KW-1133">Transmembrane helix</keyword>
<evidence type="ECO:0000256" key="4">
    <source>
        <dbReference type="ARBA" id="ARBA00022989"/>
    </source>
</evidence>
<evidence type="ECO:0000256" key="6">
    <source>
        <dbReference type="SAM" id="Phobius"/>
    </source>
</evidence>
<dbReference type="PANTHER" id="PTHR32322">
    <property type="entry name" value="INNER MEMBRANE TRANSPORTER"/>
    <property type="match status" value="1"/>
</dbReference>
<dbReference type="eggNOG" id="COG0697">
    <property type="taxonomic scope" value="Bacteria"/>
</dbReference>
<gene>
    <name evidence="8" type="ordered locus">Lbys_3088</name>
</gene>
<feature type="transmembrane region" description="Helical" evidence="6">
    <location>
        <begin position="103"/>
        <end position="124"/>
    </location>
</feature>
<feature type="transmembrane region" description="Helical" evidence="6">
    <location>
        <begin position="253"/>
        <end position="272"/>
    </location>
</feature>
<dbReference type="PANTHER" id="PTHR32322:SF2">
    <property type="entry name" value="EAMA DOMAIN-CONTAINING PROTEIN"/>
    <property type="match status" value="1"/>
</dbReference>
<feature type="domain" description="EamA" evidence="7">
    <location>
        <begin position="161"/>
        <end position="296"/>
    </location>
</feature>
<dbReference type="Proteomes" id="UP000007435">
    <property type="component" value="Chromosome"/>
</dbReference>
<evidence type="ECO:0000313" key="9">
    <source>
        <dbReference type="Proteomes" id="UP000007435"/>
    </source>
</evidence>
<dbReference type="KEGG" id="lby:Lbys_3088"/>
<feature type="transmembrane region" description="Helical" evidence="6">
    <location>
        <begin position="161"/>
        <end position="183"/>
    </location>
</feature>
<comment type="subcellular location">
    <subcellularLocation>
        <location evidence="1">Membrane</location>
        <topology evidence="1">Multi-pass membrane protein</topology>
    </subcellularLocation>
</comment>
<evidence type="ECO:0000256" key="2">
    <source>
        <dbReference type="ARBA" id="ARBA00007362"/>
    </source>
</evidence>